<protein>
    <recommendedName>
        <fullName evidence="2">SPIN90/Ldb17 leucine-rich domain-containing protein</fullName>
    </recommendedName>
</protein>
<keyword evidence="4" id="KW-1185">Reference proteome</keyword>
<dbReference type="GO" id="GO:0000147">
    <property type="term" value="P:actin cortical patch assembly"/>
    <property type="evidence" value="ECO:0007669"/>
    <property type="project" value="TreeGrafter"/>
</dbReference>
<dbReference type="InterPro" id="IPR030125">
    <property type="entry name" value="SPIN90/Ldb17"/>
</dbReference>
<feature type="region of interest" description="Disordered" evidence="1">
    <location>
        <begin position="477"/>
        <end position="519"/>
    </location>
</feature>
<organism evidence="3 4">
    <name type="scientific">Huiozyma naganishii (strain ATCC MYA-139 / BCRC 22969 / CBS 8797 / KCTC 17520 / NBRC 10181 / NCYC 3082 / Yp74L-3)</name>
    <name type="common">Yeast</name>
    <name type="synonym">Kazachstania naganishii</name>
    <dbReference type="NCBI Taxonomy" id="1071383"/>
    <lineage>
        <taxon>Eukaryota</taxon>
        <taxon>Fungi</taxon>
        <taxon>Dikarya</taxon>
        <taxon>Ascomycota</taxon>
        <taxon>Saccharomycotina</taxon>
        <taxon>Saccharomycetes</taxon>
        <taxon>Saccharomycetales</taxon>
        <taxon>Saccharomycetaceae</taxon>
        <taxon>Huiozyma</taxon>
    </lineage>
</organism>
<gene>
    <name evidence="3" type="primary">KNAG0C03930</name>
    <name evidence="3" type="ordered locus">KNAG_0C03930</name>
</gene>
<evidence type="ECO:0000313" key="4">
    <source>
        <dbReference type="Proteomes" id="UP000006310"/>
    </source>
</evidence>
<feature type="compositionally biased region" description="Polar residues" evidence="1">
    <location>
        <begin position="499"/>
        <end position="519"/>
    </location>
</feature>
<dbReference type="STRING" id="1071383.J7RWW0"/>
<dbReference type="GO" id="GO:0006897">
    <property type="term" value="P:endocytosis"/>
    <property type="evidence" value="ECO:0007669"/>
    <property type="project" value="EnsemblFungi"/>
</dbReference>
<dbReference type="OrthoDB" id="445362at2759"/>
<dbReference type="AlphaFoldDB" id="J7RWW0"/>
<dbReference type="OMA" id="ISLRHTY"/>
<dbReference type="PANTHER" id="PTHR13357">
    <property type="entry name" value="SH3 ADAPTER PROTEIN SPIN90 NCK INTERACTING PROTEIN WITH SH3 DOMAIN"/>
    <property type="match status" value="1"/>
</dbReference>
<dbReference type="GO" id="GO:0071933">
    <property type="term" value="F:Arp2/3 complex binding"/>
    <property type="evidence" value="ECO:0007669"/>
    <property type="project" value="TreeGrafter"/>
</dbReference>
<evidence type="ECO:0000256" key="1">
    <source>
        <dbReference type="SAM" id="MobiDB-lite"/>
    </source>
</evidence>
<reference evidence="4" key="2">
    <citation type="submission" date="2012-08" db="EMBL/GenBank/DDBJ databases">
        <title>Genome sequence of Kazachstania naganishii.</title>
        <authorList>
            <person name="Gordon J.L."/>
            <person name="Armisen D."/>
            <person name="Proux-Wera E."/>
            <person name="OhEigeartaigh S.S."/>
            <person name="Byrne K.P."/>
            <person name="Wolfe K.H."/>
        </authorList>
    </citation>
    <scope>NUCLEOTIDE SEQUENCE [LARGE SCALE GENOMIC DNA]</scope>
    <source>
        <strain evidence="4">ATCC MYA-139 / BCRC 22969 / CBS 8797 / CCRC 22969 / KCTC 17520 / NBRC 10181 / NCYC 3082</strain>
    </source>
</reference>
<reference evidence="3 4" key="1">
    <citation type="journal article" date="2011" name="Proc. Natl. Acad. Sci. U.S.A.">
        <title>Evolutionary erosion of yeast sex chromosomes by mating-type switching accidents.</title>
        <authorList>
            <person name="Gordon J.L."/>
            <person name="Armisen D."/>
            <person name="Proux-Wera E."/>
            <person name="Oheigeartaigh S.S."/>
            <person name="Byrne K.P."/>
            <person name="Wolfe K.H."/>
        </authorList>
    </citation>
    <scope>NUCLEOTIDE SEQUENCE [LARGE SCALE GENOMIC DNA]</scope>
    <source>
        <strain evidence="4">ATCC MYA-139 / BCRC 22969 / CBS 8797 / CCRC 22969 / KCTC 17520 / NBRC 10181 / NCYC 3082</strain>
    </source>
</reference>
<proteinExistence type="predicted"/>
<evidence type="ECO:0000313" key="3">
    <source>
        <dbReference type="EMBL" id="CCK69497.1"/>
    </source>
</evidence>
<dbReference type="GO" id="GO:0051666">
    <property type="term" value="P:actin cortical patch localization"/>
    <property type="evidence" value="ECO:0007669"/>
    <property type="project" value="TreeGrafter"/>
</dbReference>
<dbReference type="Proteomes" id="UP000006310">
    <property type="component" value="Chromosome 3"/>
</dbReference>
<feature type="domain" description="SPIN90/Ldb17 leucine-rich" evidence="2">
    <location>
        <begin position="225"/>
        <end position="359"/>
    </location>
</feature>
<dbReference type="EMBL" id="HE978316">
    <property type="protein sequence ID" value="CCK69497.1"/>
    <property type="molecule type" value="Genomic_DNA"/>
</dbReference>
<dbReference type="eggNOG" id="KOG4035">
    <property type="taxonomic scope" value="Eukaryota"/>
</dbReference>
<accession>J7RWW0</accession>
<dbReference type="GO" id="GO:0030479">
    <property type="term" value="C:actin cortical patch"/>
    <property type="evidence" value="ECO:0007669"/>
    <property type="project" value="EnsemblFungi"/>
</dbReference>
<dbReference type="Pfam" id="PF09431">
    <property type="entry name" value="SPIN90_LRD"/>
    <property type="match status" value="1"/>
</dbReference>
<sequence>MIIDPSAPNASPKRNNEEIVQFWQVMEDTLDCPDVENTADVNSRLVTYLKTSTDSYKDFINSDKDIYRMALTFVESQMFNLKRHFCLGKLLSLLNIDLLEMNMKFIISYILLFECKRNLSSLDVILDHQGFNVIYNTLYTQFAYLKIYGGGTDIHVGQADPNKLSRDIAELDLVIFDEMEQISTVLMDILFQIFKYCKCCLKNVELLDDFFIHYLIVSIRSDTLDDLFNNAKFKLVLAINEQYMILEKSVPNKIGKYLVHNSIASNFIELLLLKFNRIKDASLQIMMCKILYHILTTNNKDTVEHVFYLNDLNVFVDVLIRELQDISEQEEVLRNIFLRVLAPLLKNSQLADTHYRAADLNNLLNYLSVSDNICSSGNVLSEHDTTVKLARKCLTDVPWLNTYTPNEADLGSRNNSGKSSRASSITAMAMSFPESNVLSSPSSSLSLNASINNQPHRGSVVSNQQSLYSGADISAESLGTRKTKPLPPPPVPPSRKFHNSNSRKNATSHLTGVYSTRTL</sequence>
<dbReference type="InterPro" id="IPR018556">
    <property type="entry name" value="SPIN90/Ldb17_LRD"/>
</dbReference>
<dbReference type="HOGENOM" id="CLU_017272_2_1_1"/>
<evidence type="ECO:0000259" key="2">
    <source>
        <dbReference type="Pfam" id="PF09431"/>
    </source>
</evidence>
<dbReference type="PANTHER" id="PTHR13357:SF1">
    <property type="entry name" value="NCK-INTERACTING PROTEIN WITH SH3 DOMAIN"/>
    <property type="match status" value="1"/>
</dbReference>
<dbReference type="RefSeq" id="XP_022463743.1">
    <property type="nucleotide sequence ID" value="XM_022607114.1"/>
</dbReference>
<dbReference type="GeneID" id="34525177"/>
<name>J7RWW0_HUIN7</name>
<dbReference type="KEGG" id="kng:KNAG_0C03930"/>